<dbReference type="EMBL" id="PSQE01000008">
    <property type="protein sequence ID" value="RHN40706.1"/>
    <property type="molecule type" value="Genomic_DNA"/>
</dbReference>
<accession>A0A396GHN9</accession>
<name>A0A396GHN9_MEDTR</name>
<keyword evidence="1" id="KW-1133">Transmembrane helix</keyword>
<gene>
    <name evidence="2" type="ORF">MtrunA17_Chr8g0357731</name>
</gene>
<keyword evidence="1" id="KW-0812">Transmembrane</keyword>
<organism evidence="2">
    <name type="scientific">Medicago truncatula</name>
    <name type="common">Barrel medic</name>
    <name type="synonym">Medicago tribuloides</name>
    <dbReference type="NCBI Taxonomy" id="3880"/>
    <lineage>
        <taxon>Eukaryota</taxon>
        <taxon>Viridiplantae</taxon>
        <taxon>Streptophyta</taxon>
        <taxon>Embryophyta</taxon>
        <taxon>Tracheophyta</taxon>
        <taxon>Spermatophyta</taxon>
        <taxon>Magnoliopsida</taxon>
        <taxon>eudicotyledons</taxon>
        <taxon>Gunneridae</taxon>
        <taxon>Pentapetalae</taxon>
        <taxon>rosids</taxon>
        <taxon>fabids</taxon>
        <taxon>Fabales</taxon>
        <taxon>Fabaceae</taxon>
        <taxon>Papilionoideae</taxon>
        <taxon>50 kb inversion clade</taxon>
        <taxon>NPAAA clade</taxon>
        <taxon>Hologalegina</taxon>
        <taxon>IRL clade</taxon>
        <taxon>Trifolieae</taxon>
        <taxon>Medicago</taxon>
    </lineage>
</organism>
<feature type="transmembrane region" description="Helical" evidence="1">
    <location>
        <begin position="33"/>
        <end position="51"/>
    </location>
</feature>
<comment type="caution">
    <text evidence="2">The sequence shown here is derived from an EMBL/GenBank/DDBJ whole genome shotgun (WGS) entry which is preliminary data.</text>
</comment>
<keyword evidence="1" id="KW-0472">Membrane</keyword>
<dbReference type="Proteomes" id="UP000265566">
    <property type="component" value="Chromosome 8"/>
</dbReference>
<protein>
    <recommendedName>
        <fullName evidence="3">Transmembrane protein</fullName>
    </recommendedName>
</protein>
<evidence type="ECO:0008006" key="3">
    <source>
        <dbReference type="Google" id="ProtNLM"/>
    </source>
</evidence>
<evidence type="ECO:0000256" key="1">
    <source>
        <dbReference type="SAM" id="Phobius"/>
    </source>
</evidence>
<dbReference type="AlphaFoldDB" id="A0A396GHN9"/>
<dbReference type="Gramene" id="rna46900">
    <property type="protein sequence ID" value="RHN40706.1"/>
    <property type="gene ID" value="gene46900"/>
</dbReference>
<reference evidence="2" key="1">
    <citation type="journal article" date="2018" name="Nat. Plants">
        <title>Whole-genome landscape of Medicago truncatula symbiotic genes.</title>
        <authorList>
            <person name="Pecrix Y."/>
            <person name="Gamas P."/>
            <person name="Carrere S."/>
        </authorList>
    </citation>
    <scope>NUCLEOTIDE SEQUENCE</scope>
    <source>
        <tissue evidence="2">Leaves</tissue>
    </source>
</reference>
<feature type="transmembrane region" description="Helical" evidence="1">
    <location>
        <begin position="7"/>
        <end position="27"/>
    </location>
</feature>
<evidence type="ECO:0000313" key="2">
    <source>
        <dbReference type="EMBL" id="RHN40706.1"/>
    </source>
</evidence>
<proteinExistence type="predicted"/>
<sequence>MSDPCFIVEIGCYSLIMISISCGHLQIDFIGVVLMKLFFCSFSTSSVITLIKKVNSQNYGLIKTPVFQNQNLLQNGFSSKPVNVTALHQTLTWVL</sequence>